<evidence type="ECO:0000259" key="6">
    <source>
        <dbReference type="PROSITE" id="PS50217"/>
    </source>
</evidence>
<sequence length="296" mass="33565">MSSITAVQPQLLWNLAPTFPQHSPFLKPPRRESQQLDLENIVPYEPWAKFGNVAPFTMCHTNQSSLPRLQPHVSAMSLTETALPIQPAIQPINLQNRELEGSTQGMGYPAEGYTKDIPHVFVNPNRANKDWKTRRDKVLQRNREAAKRCRQRKKLVVEEIESLADAQAWRNNELRGQIEHLRYEILDLHSEILKHAQCDDEPIKQYLAQRVRKISEDHSVGTASPPPIDPQLSSSFEARFENGSPPTTDLRLASGGSQYDPQRMGTDAIPFHNTTLAPASSGERTTERTLFELISY</sequence>
<gene>
    <name evidence="7" type="ORF">BDV23DRAFT_190954</name>
</gene>
<protein>
    <recommendedName>
        <fullName evidence="6">BZIP domain-containing protein</fullName>
    </recommendedName>
</protein>
<organism evidence="7">
    <name type="scientific">Petromyces alliaceus</name>
    <name type="common">Aspergillus alliaceus</name>
    <dbReference type="NCBI Taxonomy" id="209559"/>
    <lineage>
        <taxon>Eukaryota</taxon>
        <taxon>Fungi</taxon>
        <taxon>Dikarya</taxon>
        <taxon>Ascomycota</taxon>
        <taxon>Pezizomycotina</taxon>
        <taxon>Eurotiomycetes</taxon>
        <taxon>Eurotiomycetidae</taxon>
        <taxon>Eurotiales</taxon>
        <taxon>Aspergillaceae</taxon>
        <taxon>Aspergillus</taxon>
        <taxon>Aspergillus subgen. Circumdati</taxon>
    </lineage>
</organism>
<dbReference type="Gene3D" id="1.20.5.170">
    <property type="match status" value="1"/>
</dbReference>
<dbReference type="InterPro" id="IPR046347">
    <property type="entry name" value="bZIP_sf"/>
</dbReference>
<evidence type="ECO:0000256" key="5">
    <source>
        <dbReference type="SAM" id="MobiDB-lite"/>
    </source>
</evidence>
<dbReference type="Pfam" id="PF00170">
    <property type="entry name" value="bZIP_1"/>
    <property type="match status" value="1"/>
</dbReference>
<dbReference type="SMART" id="SM00338">
    <property type="entry name" value="BRLZ"/>
    <property type="match status" value="1"/>
</dbReference>
<dbReference type="GO" id="GO:0005634">
    <property type="term" value="C:nucleus"/>
    <property type="evidence" value="ECO:0007669"/>
    <property type="project" value="UniProtKB-SubCell"/>
</dbReference>
<dbReference type="PANTHER" id="PTHR19304">
    <property type="entry name" value="CYCLIC-AMP RESPONSE ELEMENT BINDING PROTEIN"/>
    <property type="match status" value="1"/>
</dbReference>
<proteinExistence type="predicted"/>
<keyword evidence="4" id="KW-0539">Nucleus</keyword>
<evidence type="ECO:0000313" key="7">
    <source>
        <dbReference type="EMBL" id="KAE8385268.1"/>
    </source>
</evidence>
<reference evidence="7" key="1">
    <citation type="submission" date="2019-04" db="EMBL/GenBank/DDBJ databases">
        <title>Friends and foes A comparative genomics studyof 23 Aspergillus species from section Flavi.</title>
        <authorList>
            <consortium name="DOE Joint Genome Institute"/>
            <person name="Kjaerbolling I."/>
            <person name="Vesth T."/>
            <person name="Frisvad J.C."/>
            <person name="Nybo J.L."/>
            <person name="Theobald S."/>
            <person name="Kildgaard S."/>
            <person name="Isbrandt T."/>
            <person name="Kuo A."/>
            <person name="Sato A."/>
            <person name="Lyhne E.K."/>
            <person name="Kogle M.E."/>
            <person name="Wiebenga A."/>
            <person name="Kun R.S."/>
            <person name="Lubbers R.J."/>
            <person name="Makela M.R."/>
            <person name="Barry K."/>
            <person name="Chovatia M."/>
            <person name="Clum A."/>
            <person name="Daum C."/>
            <person name="Haridas S."/>
            <person name="He G."/>
            <person name="LaButti K."/>
            <person name="Lipzen A."/>
            <person name="Mondo S."/>
            <person name="Riley R."/>
            <person name="Salamov A."/>
            <person name="Simmons B.A."/>
            <person name="Magnuson J.K."/>
            <person name="Henrissat B."/>
            <person name="Mortensen U.H."/>
            <person name="Larsen T.O."/>
            <person name="Devries R.P."/>
            <person name="Grigoriev I.V."/>
            <person name="Machida M."/>
            <person name="Baker S.E."/>
            <person name="Andersen M.R."/>
        </authorList>
    </citation>
    <scope>NUCLEOTIDE SEQUENCE [LARGE SCALE GENOMIC DNA]</scope>
    <source>
        <strain evidence="7">IBT 14317</strain>
    </source>
</reference>
<dbReference type="AlphaFoldDB" id="A0A5N7BUJ2"/>
<feature type="domain" description="BZIP" evidence="6">
    <location>
        <begin position="132"/>
        <end position="195"/>
    </location>
</feature>
<dbReference type="Proteomes" id="UP000326877">
    <property type="component" value="Unassembled WGS sequence"/>
</dbReference>
<keyword evidence="3" id="KW-0804">Transcription</keyword>
<keyword evidence="2" id="KW-0805">Transcription regulation</keyword>
<dbReference type="EMBL" id="ML735340">
    <property type="protein sequence ID" value="KAE8385268.1"/>
    <property type="molecule type" value="Genomic_DNA"/>
</dbReference>
<evidence type="ECO:0000256" key="4">
    <source>
        <dbReference type="ARBA" id="ARBA00023242"/>
    </source>
</evidence>
<dbReference type="OrthoDB" id="295274at2759"/>
<dbReference type="InterPro" id="IPR004827">
    <property type="entry name" value="bZIP"/>
</dbReference>
<feature type="region of interest" description="Disordered" evidence="5">
    <location>
        <begin position="217"/>
        <end position="263"/>
    </location>
</feature>
<name>A0A5N7BUJ2_PETAA</name>
<dbReference type="InterPro" id="IPR051027">
    <property type="entry name" value="bZIP_transcription_factors"/>
</dbReference>
<evidence type="ECO:0000256" key="2">
    <source>
        <dbReference type="ARBA" id="ARBA00023015"/>
    </source>
</evidence>
<dbReference type="SUPFAM" id="SSF57959">
    <property type="entry name" value="Leucine zipper domain"/>
    <property type="match status" value="1"/>
</dbReference>
<dbReference type="CDD" id="cd14687">
    <property type="entry name" value="bZIP_ATF2"/>
    <property type="match status" value="1"/>
</dbReference>
<comment type="subcellular location">
    <subcellularLocation>
        <location evidence="1">Nucleus</location>
    </subcellularLocation>
</comment>
<dbReference type="PROSITE" id="PS00036">
    <property type="entry name" value="BZIP_BASIC"/>
    <property type="match status" value="1"/>
</dbReference>
<evidence type="ECO:0000256" key="3">
    <source>
        <dbReference type="ARBA" id="ARBA00023163"/>
    </source>
</evidence>
<dbReference type="GO" id="GO:0003700">
    <property type="term" value="F:DNA-binding transcription factor activity"/>
    <property type="evidence" value="ECO:0007669"/>
    <property type="project" value="InterPro"/>
</dbReference>
<dbReference type="PROSITE" id="PS50217">
    <property type="entry name" value="BZIP"/>
    <property type="match status" value="1"/>
</dbReference>
<evidence type="ECO:0000256" key="1">
    <source>
        <dbReference type="ARBA" id="ARBA00004123"/>
    </source>
</evidence>
<accession>A0A5N7BUJ2</accession>